<dbReference type="Gene3D" id="3.40.50.10490">
    <property type="entry name" value="Glucose-6-phosphate isomerase like protein, domain 1"/>
    <property type="match status" value="1"/>
</dbReference>
<dbReference type="InterPro" id="IPR046342">
    <property type="entry name" value="CBS_dom_sf"/>
</dbReference>
<feature type="binding site" evidence="5">
    <location>
        <position position="77"/>
    </location>
    <ligand>
        <name>Zn(2+)</name>
        <dbReference type="ChEBI" id="CHEBI:29105"/>
    </ligand>
</feature>
<dbReference type="GO" id="GO:0046872">
    <property type="term" value="F:metal ion binding"/>
    <property type="evidence" value="ECO:0007669"/>
    <property type="project" value="UniProtKB-KW"/>
</dbReference>
<evidence type="ECO:0000256" key="1">
    <source>
        <dbReference type="ARBA" id="ARBA00008165"/>
    </source>
</evidence>
<evidence type="ECO:0000256" key="7">
    <source>
        <dbReference type="PROSITE-ProRule" id="PRU00703"/>
    </source>
</evidence>
<dbReference type="FunFam" id="3.40.50.10490:FF:000011">
    <property type="entry name" value="Arabinose 5-phosphate isomerase"/>
    <property type="match status" value="1"/>
</dbReference>
<dbReference type="PIRSF" id="PIRSF004692">
    <property type="entry name" value="KdsD_KpsF"/>
    <property type="match status" value="1"/>
</dbReference>
<evidence type="ECO:0000313" key="11">
    <source>
        <dbReference type="Proteomes" id="UP000199021"/>
    </source>
</evidence>
<dbReference type="SMART" id="SM00116">
    <property type="entry name" value="CBS"/>
    <property type="match status" value="2"/>
</dbReference>
<feature type="site" description="Catalytically relevant" evidence="6">
    <location>
        <position position="54"/>
    </location>
</feature>
<dbReference type="EMBL" id="FOFB01000010">
    <property type="protein sequence ID" value="SEQ47534.1"/>
    <property type="molecule type" value="Genomic_DNA"/>
</dbReference>
<gene>
    <name evidence="10" type="ORF">SAMN05444359_110118</name>
</gene>
<dbReference type="CDD" id="cd04604">
    <property type="entry name" value="CBS_pair_SIS_assoc"/>
    <property type="match status" value="1"/>
</dbReference>
<evidence type="ECO:0000256" key="4">
    <source>
        <dbReference type="PIRNR" id="PIRNR004692"/>
    </source>
</evidence>
<feature type="domain" description="CBS" evidence="8">
    <location>
        <begin position="204"/>
        <end position="263"/>
    </location>
</feature>
<comment type="similarity">
    <text evidence="1 4">Belongs to the SIS family. GutQ/KpsF subfamily.</text>
</comment>
<keyword evidence="3 7" id="KW-0129">CBS domain</keyword>
<sequence>MKNASLITRIARKTLEIEAEALRRLTESIGDPFVACVNLISHSKGRLVVTGIGKTALVAKKIVATLNSTGSASLFLHAADAIHGDIGMVQPDDILLCISKSGETAEIKMLALLARQSGNPIIAMVTRPDCSLANMADHVLLTPLEREAGPNDLAPTTSTTLQMAMGDALAMSLLSLRGFKAEDFARFHPGGSLGKQLYLRVCDLYPANEKPAVGPQAGIREVLLEMTSKRLGATAVVETGSRKLRGIITDGDLRRMLSAHQDVSDFKAQDIMTASPITVHKDTLAIRALDLLRTRNISQLVVIDEVGDYEGFLHLHDLVREGLV</sequence>
<dbReference type="RefSeq" id="WP_090168160.1">
    <property type="nucleotide sequence ID" value="NZ_FOFB01000010.1"/>
</dbReference>
<dbReference type="AlphaFoldDB" id="A0A1H9GBR1"/>
<evidence type="ECO:0000256" key="6">
    <source>
        <dbReference type="PIRSR" id="PIRSR004692-3"/>
    </source>
</evidence>
<evidence type="ECO:0000259" key="8">
    <source>
        <dbReference type="PROSITE" id="PS51371"/>
    </source>
</evidence>
<dbReference type="InterPro" id="IPR035474">
    <property type="entry name" value="SIS_Kpsf"/>
</dbReference>
<keyword evidence="5" id="KW-0479">Metal-binding</keyword>
<dbReference type="PROSITE" id="PS51464">
    <property type="entry name" value="SIS"/>
    <property type="match status" value="1"/>
</dbReference>
<evidence type="ECO:0000256" key="3">
    <source>
        <dbReference type="ARBA" id="ARBA00023122"/>
    </source>
</evidence>
<accession>A0A1H9GBR1</accession>
<dbReference type="InterPro" id="IPR046348">
    <property type="entry name" value="SIS_dom_sf"/>
</dbReference>
<evidence type="ECO:0000256" key="5">
    <source>
        <dbReference type="PIRSR" id="PIRSR004692-2"/>
    </source>
</evidence>
<keyword evidence="11" id="KW-1185">Reference proteome</keyword>
<dbReference type="Gene3D" id="3.10.580.10">
    <property type="entry name" value="CBS-domain"/>
    <property type="match status" value="1"/>
</dbReference>
<dbReference type="GO" id="GO:0005975">
    <property type="term" value="P:carbohydrate metabolic process"/>
    <property type="evidence" value="ECO:0007669"/>
    <property type="project" value="InterPro"/>
</dbReference>
<dbReference type="GO" id="GO:1901135">
    <property type="term" value="P:carbohydrate derivative metabolic process"/>
    <property type="evidence" value="ECO:0007669"/>
    <property type="project" value="InterPro"/>
</dbReference>
<dbReference type="GO" id="GO:0097367">
    <property type="term" value="F:carbohydrate derivative binding"/>
    <property type="evidence" value="ECO:0007669"/>
    <property type="project" value="InterPro"/>
</dbReference>
<dbReference type="Pfam" id="PF00571">
    <property type="entry name" value="CBS"/>
    <property type="match status" value="2"/>
</dbReference>
<protein>
    <submittedName>
        <fullName evidence="10">Arabinose-5-phosphate isomerase</fullName>
    </submittedName>
</protein>
<feature type="site" description="Catalytically relevant" evidence="6">
    <location>
        <position position="188"/>
    </location>
</feature>
<proteinExistence type="inferred from homology"/>
<organism evidence="10 11">
    <name type="scientific">Neolewinella agarilytica</name>
    <dbReference type="NCBI Taxonomy" id="478744"/>
    <lineage>
        <taxon>Bacteria</taxon>
        <taxon>Pseudomonadati</taxon>
        <taxon>Bacteroidota</taxon>
        <taxon>Saprospiria</taxon>
        <taxon>Saprospirales</taxon>
        <taxon>Lewinellaceae</taxon>
        <taxon>Neolewinella</taxon>
    </lineage>
</organism>
<feature type="domain" description="CBS" evidence="8">
    <location>
        <begin position="272"/>
        <end position="324"/>
    </location>
</feature>
<evidence type="ECO:0000256" key="2">
    <source>
        <dbReference type="ARBA" id="ARBA00022737"/>
    </source>
</evidence>
<name>A0A1H9GBR1_9BACT</name>
<feature type="site" description="Catalytically relevant" evidence="6">
    <location>
        <position position="106"/>
    </location>
</feature>
<dbReference type="STRING" id="478744.SAMN05444359_110118"/>
<keyword evidence="2" id="KW-0677">Repeat</keyword>
<feature type="domain" description="SIS" evidence="9">
    <location>
        <begin position="36"/>
        <end position="179"/>
    </location>
</feature>
<dbReference type="PANTHER" id="PTHR42745:SF1">
    <property type="entry name" value="ARABINOSE 5-PHOSPHATE ISOMERASE KDSD"/>
    <property type="match status" value="1"/>
</dbReference>
<dbReference type="OrthoDB" id="9762536at2"/>
<dbReference type="InterPro" id="IPR000644">
    <property type="entry name" value="CBS_dom"/>
</dbReference>
<dbReference type="CDD" id="cd05014">
    <property type="entry name" value="SIS_Kpsf"/>
    <property type="match status" value="1"/>
</dbReference>
<dbReference type="SUPFAM" id="SSF53697">
    <property type="entry name" value="SIS domain"/>
    <property type="match status" value="1"/>
</dbReference>
<dbReference type="InParanoid" id="A0A1H9GBR1"/>
<dbReference type="Pfam" id="PF01380">
    <property type="entry name" value="SIS"/>
    <property type="match status" value="1"/>
</dbReference>
<evidence type="ECO:0000313" key="10">
    <source>
        <dbReference type="EMBL" id="SEQ47534.1"/>
    </source>
</evidence>
<dbReference type="PROSITE" id="PS51371">
    <property type="entry name" value="CBS"/>
    <property type="match status" value="2"/>
</dbReference>
<dbReference type="InterPro" id="IPR001347">
    <property type="entry name" value="SIS_dom"/>
</dbReference>
<dbReference type="InterPro" id="IPR050986">
    <property type="entry name" value="GutQ/KpsF_isomerases"/>
</dbReference>
<reference evidence="11" key="1">
    <citation type="submission" date="2016-10" db="EMBL/GenBank/DDBJ databases">
        <authorList>
            <person name="Varghese N."/>
            <person name="Submissions S."/>
        </authorList>
    </citation>
    <scope>NUCLEOTIDE SEQUENCE [LARGE SCALE GENOMIC DNA]</scope>
    <source>
        <strain evidence="11">DSM 24740</strain>
    </source>
</reference>
<dbReference type="InterPro" id="IPR004800">
    <property type="entry name" value="KdsD/KpsF-type"/>
</dbReference>
<evidence type="ECO:0000259" key="9">
    <source>
        <dbReference type="PROSITE" id="PS51464"/>
    </source>
</evidence>
<dbReference type="Proteomes" id="UP000199021">
    <property type="component" value="Unassembled WGS sequence"/>
</dbReference>
<dbReference type="PANTHER" id="PTHR42745">
    <property type="match status" value="1"/>
</dbReference>
<dbReference type="NCBIfam" id="TIGR00393">
    <property type="entry name" value="kpsF"/>
    <property type="match status" value="1"/>
</dbReference>
<feature type="site" description="Catalytically relevant" evidence="6">
    <location>
        <position position="147"/>
    </location>
</feature>
<dbReference type="GO" id="GO:0019146">
    <property type="term" value="F:arabinose-5-phosphate isomerase activity"/>
    <property type="evidence" value="ECO:0007669"/>
    <property type="project" value="UniProtKB-ARBA"/>
</dbReference>
<keyword evidence="10" id="KW-0413">Isomerase</keyword>
<keyword evidence="5" id="KW-0862">Zinc</keyword>